<evidence type="ECO:0000256" key="5">
    <source>
        <dbReference type="PROSITE-ProRule" id="PRU00742"/>
    </source>
</evidence>
<gene>
    <name evidence="6" type="ORF">EG240_14580</name>
</gene>
<evidence type="ECO:0000256" key="1">
    <source>
        <dbReference type="ARBA" id="ARBA00022723"/>
    </source>
</evidence>
<keyword evidence="2" id="KW-0378">Hydrolase</keyword>
<dbReference type="Proteomes" id="UP000275719">
    <property type="component" value="Unassembled WGS sequence"/>
</dbReference>
<accession>A0A3P3VZR3</accession>
<evidence type="ECO:0000313" key="6">
    <source>
        <dbReference type="EMBL" id="RRJ87737.1"/>
    </source>
</evidence>
<dbReference type="Pfam" id="PF00491">
    <property type="entry name" value="Arginase"/>
    <property type="match status" value="1"/>
</dbReference>
<dbReference type="PROSITE" id="PS51409">
    <property type="entry name" value="ARGINASE_2"/>
    <property type="match status" value="1"/>
</dbReference>
<dbReference type="OrthoDB" id="9788689at2"/>
<dbReference type="Gene3D" id="3.40.800.10">
    <property type="entry name" value="Ureohydrolase domain"/>
    <property type="match status" value="1"/>
</dbReference>
<protein>
    <submittedName>
        <fullName evidence="6">Arginase</fullName>
    </submittedName>
</protein>
<evidence type="ECO:0000256" key="3">
    <source>
        <dbReference type="ARBA" id="ARBA00022808"/>
    </source>
</evidence>
<organism evidence="6 7">
    <name type="scientific">Paenimyroides tangerinum</name>
    <dbReference type="NCBI Taxonomy" id="2488728"/>
    <lineage>
        <taxon>Bacteria</taxon>
        <taxon>Pseudomonadati</taxon>
        <taxon>Bacteroidota</taxon>
        <taxon>Flavobacteriia</taxon>
        <taxon>Flavobacteriales</taxon>
        <taxon>Flavobacteriaceae</taxon>
        <taxon>Paenimyroides</taxon>
    </lineage>
</organism>
<dbReference type="GO" id="GO:0046872">
    <property type="term" value="F:metal ion binding"/>
    <property type="evidence" value="ECO:0007669"/>
    <property type="project" value="UniProtKB-KW"/>
</dbReference>
<dbReference type="InterPro" id="IPR006035">
    <property type="entry name" value="Ureohydrolase"/>
</dbReference>
<dbReference type="GO" id="GO:0006547">
    <property type="term" value="P:L-histidine metabolic process"/>
    <property type="evidence" value="ECO:0007669"/>
    <property type="project" value="UniProtKB-KW"/>
</dbReference>
<comment type="similarity">
    <text evidence="5">Belongs to the arginase family.</text>
</comment>
<dbReference type="PANTHER" id="PTHR11358">
    <property type="entry name" value="ARGINASE/AGMATINASE"/>
    <property type="match status" value="1"/>
</dbReference>
<dbReference type="CDD" id="cd09988">
    <property type="entry name" value="Formimidoylglutamase"/>
    <property type="match status" value="1"/>
</dbReference>
<keyword evidence="3" id="KW-0369">Histidine metabolism</keyword>
<comment type="caution">
    <text evidence="6">The sequence shown here is derived from an EMBL/GenBank/DDBJ whole genome shotgun (WGS) entry which is preliminary data.</text>
</comment>
<dbReference type="PANTHER" id="PTHR11358:SF35">
    <property type="entry name" value="FORMIMIDOYLGLUTAMASE"/>
    <property type="match status" value="1"/>
</dbReference>
<dbReference type="SUPFAM" id="SSF52768">
    <property type="entry name" value="Arginase/deacetylase"/>
    <property type="match status" value="1"/>
</dbReference>
<dbReference type="EMBL" id="RQVQ01000048">
    <property type="protein sequence ID" value="RRJ87737.1"/>
    <property type="molecule type" value="Genomic_DNA"/>
</dbReference>
<dbReference type="InterPro" id="IPR023696">
    <property type="entry name" value="Ureohydrolase_dom_sf"/>
</dbReference>
<evidence type="ECO:0000313" key="7">
    <source>
        <dbReference type="Proteomes" id="UP000275719"/>
    </source>
</evidence>
<keyword evidence="1" id="KW-0479">Metal-binding</keyword>
<sequence length="346" mass="39767">MNKFSFFNISERNKLVDLRVGEIKFGERINFIDSSENIDSFLSQTESKYIIFGICESIGVKANFGRTGTENTWQIALKSLLNIQHNKTCKANHVGVLGYFNFEEENELAKTLNPSIKEDRKQLFKLVEKIDKEIAFLVSKIIKSNKIPIIIGGGHNNAYGNIKGLALAKGRAVNVINFDAHTDFRPLEGRHSGNGFSYAFEEDFLRNYFIFGIHENYTSKEIFSRIKENDQRVKFNTYEQMEIRLEKDFRMELKYAARHIKDNSFGIELDLDAIIQMPSSAMTYSGFSTKKARQFVSYFANLENVSYLHICEGAPNFELEENKAVLGKFISYLITDFIKPNLEVIE</sequence>
<dbReference type="GO" id="GO:0033389">
    <property type="term" value="P:putrescine biosynthetic process from arginine, via agmatine"/>
    <property type="evidence" value="ECO:0007669"/>
    <property type="project" value="TreeGrafter"/>
</dbReference>
<evidence type="ECO:0000256" key="4">
    <source>
        <dbReference type="ARBA" id="ARBA00023211"/>
    </source>
</evidence>
<reference evidence="6 7" key="1">
    <citation type="submission" date="2018-11" db="EMBL/GenBank/DDBJ databases">
        <title>Flavobacterium sp. nov., YIM 102701-2 draft genome.</title>
        <authorList>
            <person name="Li G."/>
            <person name="Jiang Y."/>
        </authorList>
    </citation>
    <scope>NUCLEOTIDE SEQUENCE [LARGE SCALE GENOMIC DNA]</scope>
    <source>
        <strain evidence="6 7">YIM 102701-2</strain>
    </source>
</reference>
<keyword evidence="4" id="KW-0464">Manganese</keyword>
<dbReference type="AlphaFoldDB" id="A0A3P3VZR3"/>
<evidence type="ECO:0000256" key="2">
    <source>
        <dbReference type="ARBA" id="ARBA00022801"/>
    </source>
</evidence>
<proteinExistence type="inferred from homology"/>
<dbReference type="RefSeq" id="WP_125020090.1">
    <property type="nucleotide sequence ID" value="NZ_RQVQ01000048.1"/>
</dbReference>
<dbReference type="GO" id="GO:0008783">
    <property type="term" value="F:agmatinase activity"/>
    <property type="evidence" value="ECO:0007669"/>
    <property type="project" value="TreeGrafter"/>
</dbReference>
<keyword evidence="7" id="KW-1185">Reference proteome</keyword>
<name>A0A3P3VZR3_9FLAO</name>